<protein>
    <submittedName>
        <fullName evidence="2">Uncharacterized protein</fullName>
    </submittedName>
</protein>
<keyword evidence="1" id="KW-1133">Transmembrane helix</keyword>
<dbReference type="EMBL" id="JAATJJ010000001">
    <property type="protein sequence ID" value="NJB71353.1"/>
    <property type="molecule type" value="Genomic_DNA"/>
</dbReference>
<accession>A0A846QYR7</accession>
<dbReference type="AlphaFoldDB" id="A0A846QYR7"/>
<feature type="transmembrane region" description="Helical" evidence="1">
    <location>
        <begin position="26"/>
        <end position="46"/>
    </location>
</feature>
<evidence type="ECO:0000313" key="3">
    <source>
        <dbReference type="Proteomes" id="UP000590442"/>
    </source>
</evidence>
<organism evidence="2 3">
    <name type="scientific">Saonia flava</name>
    <dbReference type="NCBI Taxonomy" id="523696"/>
    <lineage>
        <taxon>Bacteria</taxon>
        <taxon>Pseudomonadati</taxon>
        <taxon>Bacteroidota</taxon>
        <taxon>Flavobacteriia</taxon>
        <taxon>Flavobacteriales</taxon>
        <taxon>Flavobacteriaceae</taxon>
        <taxon>Saonia</taxon>
    </lineage>
</organism>
<name>A0A846QYR7_9FLAO</name>
<evidence type="ECO:0000313" key="2">
    <source>
        <dbReference type="EMBL" id="NJB71353.1"/>
    </source>
</evidence>
<gene>
    <name evidence="2" type="ORF">GGR42_001815</name>
</gene>
<evidence type="ECO:0000256" key="1">
    <source>
        <dbReference type="SAM" id="Phobius"/>
    </source>
</evidence>
<comment type="caution">
    <text evidence="2">The sequence shown here is derived from an EMBL/GenBank/DDBJ whole genome shotgun (WGS) entry which is preliminary data.</text>
</comment>
<keyword evidence="1" id="KW-0812">Transmembrane</keyword>
<dbReference type="Proteomes" id="UP000590442">
    <property type="component" value="Unassembled WGS sequence"/>
</dbReference>
<keyword evidence="3" id="KW-1185">Reference proteome</keyword>
<reference evidence="2 3" key="1">
    <citation type="submission" date="2020-03" db="EMBL/GenBank/DDBJ databases">
        <title>Genomic Encyclopedia of Type Strains, Phase IV (KMG-IV): sequencing the most valuable type-strain genomes for metagenomic binning, comparative biology and taxonomic classification.</title>
        <authorList>
            <person name="Goeker M."/>
        </authorList>
    </citation>
    <scope>NUCLEOTIDE SEQUENCE [LARGE SCALE GENOMIC DNA]</scope>
    <source>
        <strain evidence="2 3">DSM 29762</strain>
    </source>
</reference>
<sequence length="48" mass="5767">MIILNTIHEKRTESEEIDKIIKNHDYFLKGLMLFTSAQFLMLVTYYTL</sequence>
<proteinExistence type="predicted"/>
<keyword evidence="1" id="KW-0472">Membrane</keyword>